<dbReference type="Pfam" id="PF00226">
    <property type="entry name" value="DnaJ"/>
    <property type="match status" value="1"/>
</dbReference>
<dbReference type="PANTHER" id="PTHR24074">
    <property type="entry name" value="CO-CHAPERONE PROTEIN DJLA"/>
    <property type="match status" value="1"/>
</dbReference>
<dbReference type="SUPFAM" id="SSF46565">
    <property type="entry name" value="Chaperone J-domain"/>
    <property type="match status" value="1"/>
</dbReference>
<dbReference type="PRINTS" id="PR00625">
    <property type="entry name" value="JDOMAIN"/>
</dbReference>
<dbReference type="InterPro" id="IPR001623">
    <property type="entry name" value="DnaJ_domain"/>
</dbReference>
<gene>
    <name evidence="3" type="ORF">K8V01_05170</name>
</gene>
<feature type="domain" description="J" evidence="2">
    <location>
        <begin position="3"/>
        <end position="82"/>
    </location>
</feature>
<dbReference type="CDD" id="cd06257">
    <property type="entry name" value="DnaJ"/>
    <property type="match status" value="1"/>
</dbReference>
<sequence length="207" mass="22730">MSDPYSVLGVSPNASDEEIKKAYRELARKYHPDNYQNNPLADLAEEKMKEVNEAYDAINKMRSGGSHSGGGSYGGSAYQQSGGYGYGYQQRQSSSSGALYSRVRQAINAGNIDAAERLLREAPTQDAEWHFLSGCIAYRRGWLDEARQQYQIACNADPGNMEYRQALNMMQQGGQAYRPYGNTATGMEACDCCTTLMCAQCLCGGCN</sequence>
<dbReference type="EMBL" id="DYUC01000048">
    <property type="protein sequence ID" value="HJG86400.1"/>
    <property type="molecule type" value="Genomic_DNA"/>
</dbReference>
<name>A0A921MLF3_9FIRM</name>
<dbReference type="AlphaFoldDB" id="A0A921MLF3"/>
<reference evidence="3" key="1">
    <citation type="journal article" date="2021" name="PeerJ">
        <title>Extensive microbial diversity within the chicken gut microbiome revealed by metagenomics and culture.</title>
        <authorList>
            <person name="Gilroy R."/>
            <person name="Ravi A."/>
            <person name="Getino M."/>
            <person name="Pursley I."/>
            <person name="Horton D.L."/>
            <person name="Alikhan N.F."/>
            <person name="Baker D."/>
            <person name="Gharbi K."/>
            <person name="Hall N."/>
            <person name="Watson M."/>
            <person name="Adriaenssens E.M."/>
            <person name="Foster-Nyarko E."/>
            <person name="Jarju S."/>
            <person name="Secka A."/>
            <person name="Antonio M."/>
            <person name="Oren A."/>
            <person name="Chaudhuri R.R."/>
            <person name="La Ragione R."/>
            <person name="Hildebrand F."/>
            <person name="Pallen M.J."/>
        </authorList>
    </citation>
    <scope>NUCLEOTIDE SEQUENCE</scope>
    <source>
        <strain evidence="3">CHK179-5677</strain>
    </source>
</reference>
<dbReference type="InterPro" id="IPR011990">
    <property type="entry name" value="TPR-like_helical_dom_sf"/>
</dbReference>
<dbReference type="SUPFAM" id="SSF48452">
    <property type="entry name" value="TPR-like"/>
    <property type="match status" value="1"/>
</dbReference>
<keyword evidence="1" id="KW-0235">DNA replication</keyword>
<dbReference type="InterPro" id="IPR036869">
    <property type="entry name" value="J_dom_sf"/>
</dbReference>
<dbReference type="Gene3D" id="1.10.287.110">
    <property type="entry name" value="DnaJ domain"/>
    <property type="match status" value="1"/>
</dbReference>
<accession>A0A921MLF3</accession>
<evidence type="ECO:0000259" key="2">
    <source>
        <dbReference type="PROSITE" id="PS50076"/>
    </source>
</evidence>
<reference evidence="3" key="2">
    <citation type="submission" date="2021-09" db="EMBL/GenBank/DDBJ databases">
        <authorList>
            <person name="Gilroy R."/>
        </authorList>
    </citation>
    <scope>NUCLEOTIDE SEQUENCE</scope>
    <source>
        <strain evidence="3">CHK179-5677</strain>
    </source>
</reference>
<protein>
    <submittedName>
        <fullName evidence="3">DnaJ domain-containing protein</fullName>
    </submittedName>
</protein>
<comment type="caution">
    <text evidence="3">The sequence shown here is derived from an EMBL/GenBank/DDBJ whole genome shotgun (WGS) entry which is preliminary data.</text>
</comment>
<dbReference type="InterPro" id="IPR050817">
    <property type="entry name" value="DjlA_DnaK_co-chaperone"/>
</dbReference>
<proteinExistence type="predicted"/>
<dbReference type="GO" id="GO:0006260">
    <property type="term" value="P:DNA replication"/>
    <property type="evidence" value="ECO:0007669"/>
    <property type="project" value="UniProtKB-KW"/>
</dbReference>
<organism evidence="3 4">
    <name type="scientific">Pseudoflavonifractor capillosus</name>
    <dbReference type="NCBI Taxonomy" id="106588"/>
    <lineage>
        <taxon>Bacteria</taxon>
        <taxon>Bacillati</taxon>
        <taxon>Bacillota</taxon>
        <taxon>Clostridia</taxon>
        <taxon>Eubacteriales</taxon>
        <taxon>Oscillospiraceae</taxon>
        <taxon>Pseudoflavonifractor</taxon>
    </lineage>
</organism>
<evidence type="ECO:0000313" key="4">
    <source>
        <dbReference type="Proteomes" id="UP000760668"/>
    </source>
</evidence>
<dbReference type="RefSeq" id="WP_294532252.1">
    <property type="nucleotide sequence ID" value="NZ_DYUC01000048.1"/>
</dbReference>
<dbReference type="Gene3D" id="1.25.40.10">
    <property type="entry name" value="Tetratricopeptide repeat domain"/>
    <property type="match status" value="1"/>
</dbReference>
<dbReference type="SMART" id="SM00271">
    <property type="entry name" value="DnaJ"/>
    <property type="match status" value="1"/>
</dbReference>
<evidence type="ECO:0000313" key="3">
    <source>
        <dbReference type="EMBL" id="HJG86400.1"/>
    </source>
</evidence>
<dbReference type="Proteomes" id="UP000760668">
    <property type="component" value="Unassembled WGS sequence"/>
</dbReference>
<dbReference type="PROSITE" id="PS50076">
    <property type="entry name" value="DNAJ_2"/>
    <property type="match status" value="1"/>
</dbReference>
<evidence type="ECO:0000256" key="1">
    <source>
        <dbReference type="ARBA" id="ARBA00022705"/>
    </source>
</evidence>